<organism evidence="1 2">
    <name type="scientific">Iris pallida</name>
    <name type="common">Sweet iris</name>
    <dbReference type="NCBI Taxonomy" id="29817"/>
    <lineage>
        <taxon>Eukaryota</taxon>
        <taxon>Viridiplantae</taxon>
        <taxon>Streptophyta</taxon>
        <taxon>Embryophyta</taxon>
        <taxon>Tracheophyta</taxon>
        <taxon>Spermatophyta</taxon>
        <taxon>Magnoliopsida</taxon>
        <taxon>Liliopsida</taxon>
        <taxon>Asparagales</taxon>
        <taxon>Iridaceae</taxon>
        <taxon>Iridoideae</taxon>
        <taxon>Irideae</taxon>
        <taxon>Iris</taxon>
    </lineage>
</organism>
<proteinExistence type="predicted"/>
<name>A0AAX6FG58_IRIPA</name>
<sequence length="50" mass="5764">MTSPSTYFFISFAFLSSMCDFFRRALHQNSLHGSILAEIKNCELRTFLPS</sequence>
<reference evidence="1" key="2">
    <citation type="submission" date="2023-04" db="EMBL/GenBank/DDBJ databases">
        <authorList>
            <person name="Bruccoleri R.E."/>
            <person name="Oakeley E.J."/>
            <person name="Faust A.-M."/>
            <person name="Dessus-Babus S."/>
            <person name="Altorfer M."/>
            <person name="Burckhardt D."/>
            <person name="Oertli M."/>
            <person name="Naumann U."/>
            <person name="Petersen F."/>
            <person name="Wong J."/>
        </authorList>
    </citation>
    <scope>NUCLEOTIDE SEQUENCE</scope>
    <source>
        <strain evidence="1">GSM-AAB239-AS_SAM_17_03QT</strain>
        <tissue evidence="1">Leaf</tissue>
    </source>
</reference>
<gene>
    <name evidence="1" type="ORF">M6B38_135570</name>
</gene>
<evidence type="ECO:0000313" key="2">
    <source>
        <dbReference type="Proteomes" id="UP001140949"/>
    </source>
</evidence>
<reference evidence="1" key="1">
    <citation type="journal article" date="2023" name="GigaByte">
        <title>Genome assembly of the bearded iris, Iris pallida Lam.</title>
        <authorList>
            <person name="Bruccoleri R.E."/>
            <person name="Oakeley E.J."/>
            <person name="Faust A.M.E."/>
            <person name="Altorfer M."/>
            <person name="Dessus-Babus S."/>
            <person name="Burckhardt D."/>
            <person name="Oertli M."/>
            <person name="Naumann U."/>
            <person name="Petersen F."/>
            <person name="Wong J."/>
        </authorList>
    </citation>
    <scope>NUCLEOTIDE SEQUENCE</scope>
    <source>
        <strain evidence="1">GSM-AAB239-AS_SAM_17_03QT</strain>
    </source>
</reference>
<dbReference type="EMBL" id="JANAVB010029217">
    <property type="protein sequence ID" value="KAJ6815168.1"/>
    <property type="molecule type" value="Genomic_DNA"/>
</dbReference>
<accession>A0AAX6FG58</accession>
<comment type="caution">
    <text evidence="1">The sequence shown here is derived from an EMBL/GenBank/DDBJ whole genome shotgun (WGS) entry which is preliminary data.</text>
</comment>
<evidence type="ECO:0000313" key="1">
    <source>
        <dbReference type="EMBL" id="KAJ6815168.1"/>
    </source>
</evidence>
<dbReference type="Proteomes" id="UP001140949">
    <property type="component" value="Unassembled WGS sequence"/>
</dbReference>
<protein>
    <submittedName>
        <fullName evidence="1">Dihydrolipoyllysine-residue succinyltransferase component of 2-oxoglutarate dehydrogenase complex 1, mitochondrial-like</fullName>
    </submittedName>
</protein>
<dbReference type="AlphaFoldDB" id="A0AAX6FG58"/>
<keyword evidence="2" id="KW-1185">Reference proteome</keyword>